<evidence type="ECO:0000313" key="1">
    <source>
        <dbReference type="EMBL" id="KAK8203395.1"/>
    </source>
</evidence>
<dbReference type="EMBL" id="JAMKPW020000030">
    <property type="protein sequence ID" value="KAK8203395.1"/>
    <property type="molecule type" value="Genomic_DNA"/>
</dbReference>
<name>A0ACC3SB59_9PEZI</name>
<organism evidence="1 2">
    <name type="scientific">Zalaria obscura</name>
    <dbReference type="NCBI Taxonomy" id="2024903"/>
    <lineage>
        <taxon>Eukaryota</taxon>
        <taxon>Fungi</taxon>
        <taxon>Dikarya</taxon>
        <taxon>Ascomycota</taxon>
        <taxon>Pezizomycotina</taxon>
        <taxon>Dothideomycetes</taxon>
        <taxon>Dothideomycetidae</taxon>
        <taxon>Dothideales</taxon>
        <taxon>Zalariaceae</taxon>
        <taxon>Zalaria</taxon>
    </lineage>
</organism>
<sequence>MGPAATTVGACGFECGDAALRWPFDVPHFHTDDSDEDLILENQWSIGGQSTASPTLSGKRESCDRSATAPSPTTHSEHDHHHPSINTCNDLRENVPTCAQTQYTSTSSPEPPRVSKSPGYVHLSSIFHPSHEEKRSQSPPPTPVGRKQKGYTSSAGNQPASLRKATRSAEARMCIEEEYLAWLWRKVDITPPTLLTSR</sequence>
<protein>
    <submittedName>
        <fullName evidence="1">Uncharacterized protein</fullName>
    </submittedName>
</protein>
<proteinExistence type="predicted"/>
<reference evidence="1" key="1">
    <citation type="submission" date="2024-02" db="EMBL/GenBank/DDBJ databases">
        <title>Metagenome Assembled Genome of Zalaria obscura JY119.</title>
        <authorList>
            <person name="Vighnesh L."/>
            <person name="Jagadeeshwari U."/>
            <person name="Venkata Ramana C."/>
            <person name="Sasikala C."/>
        </authorList>
    </citation>
    <scope>NUCLEOTIDE SEQUENCE</scope>
    <source>
        <strain evidence="1">JY119</strain>
    </source>
</reference>
<gene>
    <name evidence="1" type="ORF">M8818_005286</name>
</gene>
<comment type="caution">
    <text evidence="1">The sequence shown here is derived from an EMBL/GenBank/DDBJ whole genome shotgun (WGS) entry which is preliminary data.</text>
</comment>
<evidence type="ECO:0000313" key="2">
    <source>
        <dbReference type="Proteomes" id="UP001320706"/>
    </source>
</evidence>
<keyword evidence="2" id="KW-1185">Reference proteome</keyword>
<dbReference type="Proteomes" id="UP001320706">
    <property type="component" value="Unassembled WGS sequence"/>
</dbReference>
<accession>A0ACC3SB59</accession>